<dbReference type="EMBL" id="JACBNQ010000002">
    <property type="protein sequence ID" value="NYB73035.1"/>
    <property type="molecule type" value="Genomic_DNA"/>
</dbReference>
<evidence type="ECO:0000256" key="9">
    <source>
        <dbReference type="ARBA" id="ARBA00022960"/>
    </source>
</evidence>
<keyword evidence="6" id="KW-0645">Protease</keyword>
<evidence type="ECO:0000313" key="17">
    <source>
        <dbReference type="EMBL" id="NYB73035.1"/>
    </source>
</evidence>
<feature type="domain" description="Peptidase S11 D-Ala-D-Ala carboxypeptidase A C-terminal" evidence="16">
    <location>
        <begin position="278"/>
        <end position="366"/>
    </location>
</feature>
<dbReference type="InterPro" id="IPR012907">
    <property type="entry name" value="Peptidase_S11_C"/>
</dbReference>
<evidence type="ECO:0000256" key="4">
    <source>
        <dbReference type="ARBA" id="ARBA00012448"/>
    </source>
</evidence>
<dbReference type="PRINTS" id="PR00725">
    <property type="entry name" value="DADACBPTASE1"/>
</dbReference>
<dbReference type="InterPro" id="IPR012338">
    <property type="entry name" value="Beta-lactam/transpept-like"/>
</dbReference>
<dbReference type="InterPro" id="IPR037167">
    <property type="entry name" value="Peptidase_S11_C_sf"/>
</dbReference>
<evidence type="ECO:0000256" key="2">
    <source>
        <dbReference type="ARBA" id="ARBA00004752"/>
    </source>
</evidence>
<feature type="active site" description="Proton acceptor" evidence="13">
    <location>
        <position position="59"/>
    </location>
</feature>
<accession>A0A974BH33</accession>
<dbReference type="AlphaFoldDB" id="A0A974BH33"/>
<keyword evidence="18" id="KW-1185">Reference proteome</keyword>
<evidence type="ECO:0000256" key="3">
    <source>
        <dbReference type="ARBA" id="ARBA00007164"/>
    </source>
</evidence>
<evidence type="ECO:0000259" key="16">
    <source>
        <dbReference type="SMART" id="SM00936"/>
    </source>
</evidence>
<dbReference type="PANTHER" id="PTHR21581">
    <property type="entry name" value="D-ALANYL-D-ALANINE CARBOXYPEPTIDASE"/>
    <property type="match status" value="1"/>
</dbReference>
<keyword evidence="7" id="KW-0732">Signal</keyword>
<dbReference type="GO" id="GO:0009252">
    <property type="term" value="P:peptidoglycan biosynthetic process"/>
    <property type="evidence" value="ECO:0007669"/>
    <property type="project" value="UniProtKB-KW"/>
</dbReference>
<dbReference type="Proteomes" id="UP000611629">
    <property type="component" value="Unassembled WGS sequence"/>
</dbReference>
<name>A0A974BH33_SEDHY</name>
<dbReference type="Pfam" id="PF07943">
    <property type="entry name" value="PBP5_C"/>
    <property type="match status" value="1"/>
</dbReference>
<evidence type="ECO:0000256" key="5">
    <source>
        <dbReference type="ARBA" id="ARBA00022645"/>
    </source>
</evidence>
<feature type="binding site" evidence="14">
    <location>
        <position position="225"/>
    </location>
    <ligand>
        <name>substrate</name>
    </ligand>
</feature>
<dbReference type="InterPro" id="IPR018044">
    <property type="entry name" value="Peptidase_S11"/>
</dbReference>
<proteinExistence type="inferred from homology"/>
<comment type="pathway">
    <text evidence="2">Cell wall biogenesis; peptidoglycan biosynthesis.</text>
</comment>
<evidence type="ECO:0000256" key="8">
    <source>
        <dbReference type="ARBA" id="ARBA00022801"/>
    </source>
</evidence>
<evidence type="ECO:0000256" key="12">
    <source>
        <dbReference type="ARBA" id="ARBA00034000"/>
    </source>
</evidence>
<keyword evidence="8" id="KW-0378">Hydrolase</keyword>
<gene>
    <name evidence="17" type="ORF">HZF24_02645</name>
</gene>
<comment type="caution">
    <text evidence="17">The sequence shown here is derived from an EMBL/GenBank/DDBJ whole genome shotgun (WGS) entry which is preliminary data.</text>
</comment>
<evidence type="ECO:0000256" key="7">
    <source>
        <dbReference type="ARBA" id="ARBA00022729"/>
    </source>
</evidence>
<evidence type="ECO:0000256" key="13">
    <source>
        <dbReference type="PIRSR" id="PIRSR618044-1"/>
    </source>
</evidence>
<reference evidence="17" key="1">
    <citation type="submission" date="2020-07" db="EMBL/GenBank/DDBJ databases">
        <title>Genomic analysis of a strain of Sedimentibacter Hydroxybenzoicus DSM7310.</title>
        <authorList>
            <person name="Ma S."/>
        </authorList>
    </citation>
    <scope>NUCLEOTIDE SEQUENCE</scope>
    <source>
        <strain evidence="17">DSM 7310</strain>
    </source>
</reference>
<evidence type="ECO:0000256" key="10">
    <source>
        <dbReference type="ARBA" id="ARBA00022984"/>
    </source>
</evidence>
<comment type="similarity">
    <text evidence="3 15">Belongs to the peptidase S11 family.</text>
</comment>
<organism evidence="17 18">
    <name type="scientific">Sedimentibacter hydroxybenzoicus DSM 7310</name>
    <dbReference type="NCBI Taxonomy" id="1123245"/>
    <lineage>
        <taxon>Bacteria</taxon>
        <taxon>Bacillati</taxon>
        <taxon>Bacillota</taxon>
        <taxon>Tissierellia</taxon>
        <taxon>Sedimentibacter</taxon>
    </lineage>
</organism>
<dbReference type="Gene3D" id="2.60.410.10">
    <property type="entry name" value="D-Ala-D-Ala carboxypeptidase, C-terminal domain"/>
    <property type="match status" value="1"/>
</dbReference>
<feature type="active site" description="Acyl-ester intermediate" evidence="13">
    <location>
        <position position="56"/>
    </location>
</feature>
<dbReference type="GO" id="GO:0006508">
    <property type="term" value="P:proteolysis"/>
    <property type="evidence" value="ECO:0007669"/>
    <property type="project" value="UniProtKB-KW"/>
</dbReference>
<dbReference type="Gene3D" id="3.40.710.10">
    <property type="entry name" value="DD-peptidase/beta-lactamase superfamily"/>
    <property type="match status" value="1"/>
</dbReference>
<dbReference type="SUPFAM" id="SSF56601">
    <property type="entry name" value="beta-lactamase/transpeptidase-like"/>
    <property type="match status" value="1"/>
</dbReference>
<dbReference type="Pfam" id="PF00768">
    <property type="entry name" value="Peptidase_S11"/>
    <property type="match status" value="1"/>
</dbReference>
<evidence type="ECO:0000256" key="6">
    <source>
        <dbReference type="ARBA" id="ARBA00022670"/>
    </source>
</evidence>
<dbReference type="GO" id="GO:0009002">
    <property type="term" value="F:serine-type D-Ala-D-Ala carboxypeptidase activity"/>
    <property type="evidence" value="ECO:0007669"/>
    <property type="project" value="UniProtKB-EC"/>
</dbReference>
<dbReference type="RefSeq" id="WP_179236733.1">
    <property type="nucleotide sequence ID" value="NZ_JACBNQ010000002.1"/>
</dbReference>
<keyword evidence="10" id="KW-0573">Peptidoglycan synthesis</keyword>
<keyword evidence="5 17" id="KW-0121">Carboxypeptidase</keyword>
<keyword evidence="9" id="KW-0133">Cell shape</keyword>
<dbReference type="SMART" id="SM00936">
    <property type="entry name" value="PBP5_C"/>
    <property type="match status" value="1"/>
</dbReference>
<dbReference type="EC" id="3.4.16.4" evidence="4"/>
<sequence>MKKILSVCLLIVILTNIVVYGDININNNINGALLGDLETGEVLYEYNINEQLAIASISKLMTYLVMMDAVSNGDVSLDDDVVISGHAASTDGSKFGLVSGETIKLNLLVKGMLIVSGNDCATAIAEHVGKTVDNFVKMMNEKSSELGLLSGSFINPHGLPINDEKTGQNHMSAADLYKLTRHILTKYPEILEVTRQDELVVTERNYRKQATNPILGFVEGADGLKTGFTDKAGLCLVSSLPVDGEQNFRLIGIILGAVTHEDRFDKTKELLEYGRDNFSYNKIIKQTEAADHVYITNSKDGKVEVFPSSDYNKMLKNDDIIKTKISYNDTVKAPLKSGDKIGTISIYVNDKEVGQVDAVVNKNIEKANILVRIFRFLGSIFS</sequence>
<evidence type="ECO:0000256" key="14">
    <source>
        <dbReference type="PIRSR" id="PIRSR618044-2"/>
    </source>
</evidence>
<protein>
    <recommendedName>
        <fullName evidence="4">serine-type D-Ala-D-Ala carboxypeptidase</fullName>
        <ecNumber evidence="4">3.4.16.4</ecNumber>
    </recommendedName>
</protein>
<comment type="catalytic activity">
    <reaction evidence="12">
        <text>Preferential cleavage: (Ac)2-L-Lys-D-Ala-|-D-Ala. Also transpeptidation of peptidyl-alanyl moieties that are N-acyl substituents of D-alanine.</text>
        <dbReference type="EC" id="3.4.16.4"/>
    </reaction>
</comment>
<feature type="active site" evidence="13">
    <location>
        <position position="116"/>
    </location>
</feature>
<dbReference type="SUPFAM" id="SSF69189">
    <property type="entry name" value="Penicillin-binding protein associated domain"/>
    <property type="match status" value="1"/>
</dbReference>
<dbReference type="PANTHER" id="PTHR21581:SF6">
    <property type="entry name" value="TRAFFICKING PROTEIN PARTICLE COMPLEX SUBUNIT 12"/>
    <property type="match status" value="1"/>
</dbReference>
<evidence type="ECO:0000256" key="1">
    <source>
        <dbReference type="ARBA" id="ARBA00003217"/>
    </source>
</evidence>
<evidence type="ECO:0000313" key="18">
    <source>
        <dbReference type="Proteomes" id="UP000611629"/>
    </source>
</evidence>
<keyword evidence="11" id="KW-0961">Cell wall biogenesis/degradation</keyword>
<comment type="function">
    <text evidence="1">Removes C-terminal D-alanyl residues from sugar-peptide cell wall precursors.</text>
</comment>
<dbReference type="InterPro" id="IPR001967">
    <property type="entry name" value="Peptidase_S11_N"/>
</dbReference>
<evidence type="ECO:0000256" key="11">
    <source>
        <dbReference type="ARBA" id="ARBA00023316"/>
    </source>
</evidence>
<evidence type="ECO:0000256" key="15">
    <source>
        <dbReference type="RuleBase" id="RU004016"/>
    </source>
</evidence>
<dbReference type="InterPro" id="IPR015956">
    <property type="entry name" value="Peniciliin-bd_prot_C_sf"/>
</dbReference>
<dbReference type="GO" id="GO:0008360">
    <property type="term" value="P:regulation of cell shape"/>
    <property type="evidence" value="ECO:0007669"/>
    <property type="project" value="UniProtKB-KW"/>
</dbReference>
<dbReference type="GO" id="GO:0071555">
    <property type="term" value="P:cell wall organization"/>
    <property type="evidence" value="ECO:0007669"/>
    <property type="project" value="UniProtKB-KW"/>
</dbReference>